<keyword evidence="1 7" id="KW-0436">Ligase</keyword>
<feature type="binding site" evidence="7">
    <location>
        <position position="125"/>
    </location>
    <ligand>
        <name>Zn(2+)</name>
        <dbReference type="ChEBI" id="CHEBI:29105"/>
    </ligand>
</feature>
<sequence>MIRFCHLDLTCHVKAVLTLIRGRFAPTPSGRLHIGNARSALLAWLHIRAAEGQFILRIEDIDKSRSRAAYAEQMTNELRWLGLDWDEGPDIGGPYGPYVQSLREERFQHALETLGLNGKLYPCFCSRAELAAIASAPHGLESEGPAYPGTCRHHTEEDRASRAAAKQPSLRFAMPEREIAFDDMAMGPQRFAPGAGGDFVVKRADGVIGYQLAVVVDDAAMGVTHVVRGCDLLDSTPRQMALYESFGWPIPRFGHIPLLVGTDGRRLAKRDDAVMLGEIRAAGTKPERVVGWLAYWSGLTDRPEPLAAAELIPLFDWASVSRDTVVVTPEALRELACV</sequence>
<evidence type="ECO:0000313" key="11">
    <source>
        <dbReference type="EMBL" id="MFB9755169.1"/>
    </source>
</evidence>
<dbReference type="NCBIfam" id="TIGR03838">
    <property type="entry name" value="queuosine_YadB"/>
    <property type="match status" value="1"/>
</dbReference>
<feature type="binding site" evidence="7">
    <location>
        <position position="228"/>
    </location>
    <ligand>
        <name>L-glutamate</name>
        <dbReference type="ChEBI" id="CHEBI:29985"/>
    </ligand>
</feature>
<feature type="short sequence motif" description="'HIGH' region" evidence="7">
    <location>
        <begin position="26"/>
        <end position="36"/>
    </location>
</feature>
<feature type="binding site" evidence="7">
    <location>
        <position position="269"/>
    </location>
    <ligand>
        <name>ATP</name>
        <dbReference type="ChEBI" id="CHEBI:30616"/>
    </ligand>
</feature>
<feature type="binding site" evidence="7">
    <location>
        <position position="147"/>
    </location>
    <ligand>
        <name>Zn(2+)</name>
        <dbReference type="ChEBI" id="CHEBI:29105"/>
    </ligand>
</feature>
<dbReference type="EMBL" id="JBHMAG010000018">
    <property type="protein sequence ID" value="MFB9755169.1"/>
    <property type="molecule type" value="Genomic_DNA"/>
</dbReference>
<proteinExistence type="inferred from homology"/>
<dbReference type="Pfam" id="PF00749">
    <property type="entry name" value="tRNA-synt_1c"/>
    <property type="match status" value="1"/>
</dbReference>
<feature type="short sequence motif" description="'KMSKS' region" evidence="7">
    <location>
        <begin position="266"/>
        <end position="270"/>
    </location>
</feature>
<evidence type="ECO:0000256" key="3">
    <source>
        <dbReference type="ARBA" id="ARBA00022741"/>
    </source>
</evidence>
<dbReference type="InterPro" id="IPR000924">
    <property type="entry name" value="Glu/Gln-tRNA-synth"/>
</dbReference>
<evidence type="ECO:0000259" key="10">
    <source>
        <dbReference type="Pfam" id="PF00749"/>
    </source>
</evidence>
<dbReference type="PROSITE" id="PS00178">
    <property type="entry name" value="AA_TRNA_LIGASE_I"/>
    <property type="match status" value="1"/>
</dbReference>
<evidence type="ECO:0000256" key="1">
    <source>
        <dbReference type="ARBA" id="ARBA00022598"/>
    </source>
</evidence>
<feature type="binding site" evidence="7">
    <location>
        <position position="210"/>
    </location>
    <ligand>
        <name>L-glutamate</name>
        <dbReference type="ChEBI" id="CHEBI:29985"/>
    </ligand>
</feature>
<feature type="domain" description="Glutamyl/glutaminyl-tRNA synthetase class Ib catalytic" evidence="10">
    <location>
        <begin position="20"/>
        <end position="322"/>
    </location>
</feature>
<dbReference type="NCBIfam" id="NF004315">
    <property type="entry name" value="PRK05710.1-4"/>
    <property type="match status" value="1"/>
</dbReference>
<keyword evidence="12" id="KW-1185">Reference proteome</keyword>
<dbReference type="HAMAP" id="MF_01428">
    <property type="entry name" value="Glu_Q_tRNA_synth"/>
    <property type="match status" value="1"/>
</dbReference>
<evidence type="ECO:0000256" key="7">
    <source>
        <dbReference type="HAMAP-Rule" id="MF_01428"/>
    </source>
</evidence>
<evidence type="ECO:0000256" key="9">
    <source>
        <dbReference type="SAM" id="MobiDB-lite"/>
    </source>
</evidence>
<feature type="binding site" evidence="7">
    <location>
        <begin position="23"/>
        <end position="27"/>
    </location>
    <ligand>
        <name>L-glutamate</name>
        <dbReference type="ChEBI" id="CHEBI:29985"/>
    </ligand>
</feature>
<evidence type="ECO:0000256" key="6">
    <source>
        <dbReference type="ARBA" id="ARBA00023146"/>
    </source>
</evidence>
<dbReference type="RefSeq" id="WP_344907690.1">
    <property type="nucleotide sequence ID" value="NZ_BAAAYO010000006.1"/>
</dbReference>
<dbReference type="Gene3D" id="3.40.50.620">
    <property type="entry name" value="HUPs"/>
    <property type="match status" value="1"/>
</dbReference>
<evidence type="ECO:0000256" key="2">
    <source>
        <dbReference type="ARBA" id="ARBA00022723"/>
    </source>
</evidence>
<dbReference type="PRINTS" id="PR00987">
    <property type="entry name" value="TRNASYNTHGLU"/>
</dbReference>
<dbReference type="InterPro" id="IPR049940">
    <property type="entry name" value="GluQ/Sye"/>
</dbReference>
<keyword evidence="5 7" id="KW-0067">ATP-binding</keyword>
<reference evidence="11 12" key="1">
    <citation type="submission" date="2024-09" db="EMBL/GenBank/DDBJ databases">
        <authorList>
            <person name="Sun Q."/>
            <person name="Mori K."/>
        </authorList>
    </citation>
    <scope>NUCLEOTIDE SEQUENCE [LARGE SCALE GENOMIC DNA]</scope>
    <source>
        <strain evidence="11 12">JCM 12520</strain>
    </source>
</reference>
<keyword evidence="2 7" id="KW-0479">Metal-binding</keyword>
<keyword evidence="8" id="KW-0648">Protein biosynthesis</keyword>
<dbReference type="EC" id="6.1.1.-" evidence="7"/>
<evidence type="ECO:0000256" key="5">
    <source>
        <dbReference type="ARBA" id="ARBA00022840"/>
    </source>
</evidence>
<dbReference type="NCBIfam" id="NF004314">
    <property type="entry name" value="PRK05710.1-3"/>
    <property type="match status" value="1"/>
</dbReference>
<name>A0ABV5W3N7_9BACL</name>
<evidence type="ECO:0000256" key="8">
    <source>
        <dbReference type="RuleBase" id="RU363037"/>
    </source>
</evidence>
<dbReference type="Proteomes" id="UP001589619">
    <property type="component" value="Unassembled WGS sequence"/>
</dbReference>
<dbReference type="InterPro" id="IPR020058">
    <property type="entry name" value="Glu/Gln-tRNA-synth_Ib_cat-dom"/>
</dbReference>
<dbReference type="GO" id="GO:0016874">
    <property type="term" value="F:ligase activity"/>
    <property type="evidence" value="ECO:0007669"/>
    <property type="project" value="UniProtKB-KW"/>
</dbReference>
<dbReference type="PANTHER" id="PTHR43311:SF1">
    <property type="entry name" value="GLUTAMYL-Q TRNA(ASP) SYNTHETASE"/>
    <property type="match status" value="1"/>
</dbReference>
<keyword evidence="6 7" id="KW-0030">Aminoacyl-tRNA synthetase</keyword>
<dbReference type="InterPro" id="IPR022380">
    <property type="entry name" value="Glu-Q_tRNA(Asp)_Synthase"/>
</dbReference>
<evidence type="ECO:0000313" key="12">
    <source>
        <dbReference type="Proteomes" id="UP001589619"/>
    </source>
</evidence>
<feature type="binding site" evidence="7">
    <location>
        <position position="59"/>
    </location>
    <ligand>
        <name>L-glutamate</name>
        <dbReference type="ChEBI" id="CHEBI:29985"/>
    </ligand>
</feature>
<protein>
    <recommendedName>
        <fullName evidence="7">Glutamyl-Q tRNA(Asp) synthetase</fullName>
        <shortName evidence="7">Glu-Q-RSs</shortName>
        <ecNumber evidence="7">6.1.1.-</ecNumber>
    </recommendedName>
</protein>
<dbReference type="SUPFAM" id="SSF52374">
    <property type="entry name" value="Nucleotidylyl transferase"/>
    <property type="match status" value="1"/>
</dbReference>
<dbReference type="InterPro" id="IPR001412">
    <property type="entry name" value="aa-tRNA-synth_I_CS"/>
</dbReference>
<organism evidence="11 12">
    <name type="scientific">Paenibacillus hodogayensis</name>
    <dbReference type="NCBI Taxonomy" id="279208"/>
    <lineage>
        <taxon>Bacteria</taxon>
        <taxon>Bacillati</taxon>
        <taxon>Bacillota</taxon>
        <taxon>Bacilli</taxon>
        <taxon>Bacillales</taxon>
        <taxon>Paenibacillaceae</taxon>
        <taxon>Paenibacillus</taxon>
    </lineage>
</organism>
<feature type="binding site" evidence="7">
    <location>
        <position position="123"/>
    </location>
    <ligand>
        <name>Zn(2+)</name>
        <dbReference type="ChEBI" id="CHEBI:29105"/>
    </ligand>
</feature>
<comment type="similarity">
    <text evidence="7">Belongs to the class-I aminoacyl-tRNA synthetase family. GluQ subfamily.</text>
</comment>
<feature type="region of interest" description="Disordered" evidence="9">
    <location>
        <begin position="144"/>
        <end position="167"/>
    </location>
</feature>
<dbReference type="InterPro" id="IPR014729">
    <property type="entry name" value="Rossmann-like_a/b/a_fold"/>
</dbReference>
<keyword evidence="4 7" id="KW-0862">Zinc</keyword>
<accession>A0ABV5W3N7</accession>
<gene>
    <name evidence="11" type="primary">gluQRS</name>
    <name evidence="7" type="synonym">gluQ</name>
    <name evidence="11" type="ORF">ACFFNY_26655</name>
</gene>
<comment type="function">
    <text evidence="7">Catalyzes the tRNA-independent activation of glutamate in presence of ATP and the subsequent transfer of glutamate onto a tRNA(Asp). Glutamate is transferred on the 2-amino-5-(4,5-dihydroxy-2-cyclopenten-1-yl) moiety of the queuosine in the wobble position of the QUC anticodon.</text>
</comment>
<comment type="cofactor">
    <cofactor evidence="7">
        <name>Zn(2+)</name>
        <dbReference type="ChEBI" id="CHEBI:29105"/>
    </cofactor>
    <text evidence="7">Binds 1 zinc ion per subunit.</text>
</comment>
<evidence type="ECO:0000256" key="4">
    <source>
        <dbReference type="ARBA" id="ARBA00022833"/>
    </source>
</evidence>
<dbReference type="PANTHER" id="PTHR43311">
    <property type="entry name" value="GLUTAMATE--TRNA LIGASE"/>
    <property type="match status" value="1"/>
</dbReference>
<comment type="caution">
    <text evidence="11">The sequence shown here is derived from an EMBL/GenBank/DDBJ whole genome shotgun (WGS) entry which is preliminary data.</text>
</comment>
<keyword evidence="3 7" id="KW-0547">Nucleotide-binding</keyword>
<feature type="binding site" evidence="7">
    <location>
        <position position="151"/>
    </location>
    <ligand>
        <name>Zn(2+)</name>
        <dbReference type="ChEBI" id="CHEBI:29105"/>
    </ligand>
</feature>